<dbReference type="EMBL" id="CP144750">
    <property type="protein sequence ID" value="WVZ81940.1"/>
    <property type="molecule type" value="Genomic_DNA"/>
</dbReference>
<evidence type="ECO:0000256" key="4">
    <source>
        <dbReference type="ARBA" id="ARBA00022729"/>
    </source>
</evidence>
<dbReference type="PANTHER" id="PTHR31279">
    <property type="entry name" value="PROTEIN EXORDIUM-LIKE 5"/>
    <property type="match status" value="1"/>
</dbReference>
<feature type="chain" id="PRO_5042894549" description="Protein EXORDIUM" evidence="6">
    <location>
        <begin position="23"/>
        <end position="657"/>
    </location>
</feature>
<keyword evidence="3" id="KW-0964">Secreted</keyword>
<evidence type="ECO:0000256" key="1">
    <source>
        <dbReference type="ARBA" id="ARBA00004271"/>
    </source>
</evidence>
<comment type="subcellular location">
    <subcellularLocation>
        <location evidence="1">Secreted</location>
        <location evidence="1">Extracellular space</location>
        <location evidence="1">Apoplast</location>
    </subcellularLocation>
</comment>
<keyword evidence="8" id="KW-1185">Reference proteome</keyword>
<keyword evidence="2" id="KW-0052">Apoplast</keyword>
<dbReference type="Proteomes" id="UP001341281">
    <property type="component" value="Chromosome 06"/>
</dbReference>
<evidence type="ECO:0000256" key="3">
    <source>
        <dbReference type="ARBA" id="ARBA00022525"/>
    </source>
</evidence>
<evidence type="ECO:0008006" key="9">
    <source>
        <dbReference type="Google" id="ProtNLM"/>
    </source>
</evidence>
<keyword evidence="4 6" id="KW-0732">Signal</keyword>
<evidence type="ECO:0000256" key="6">
    <source>
        <dbReference type="SAM" id="SignalP"/>
    </source>
</evidence>
<evidence type="ECO:0000313" key="7">
    <source>
        <dbReference type="EMBL" id="WVZ81940.1"/>
    </source>
</evidence>
<reference evidence="7 8" key="1">
    <citation type="submission" date="2024-02" db="EMBL/GenBank/DDBJ databases">
        <title>High-quality chromosome-scale genome assembly of Pensacola bahiagrass (Paspalum notatum Flugge var. saurae).</title>
        <authorList>
            <person name="Vega J.M."/>
            <person name="Podio M."/>
            <person name="Orjuela J."/>
            <person name="Siena L.A."/>
            <person name="Pessino S.C."/>
            <person name="Combes M.C."/>
            <person name="Mariac C."/>
            <person name="Albertini E."/>
            <person name="Pupilli F."/>
            <person name="Ortiz J.P.A."/>
            <person name="Leblanc O."/>
        </authorList>
    </citation>
    <scope>NUCLEOTIDE SEQUENCE [LARGE SCALE GENOMIC DNA]</scope>
    <source>
        <strain evidence="7">R1</strain>
        <tissue evidence="7">Leaf</tissue>
    </source>
</reference>
<accession>A0AAQ3X2J1</accession>
<proteinExistence type="inferred from homology"/>
<gene>
    <name evidence="7" type="ORF">U9M48_029263</name>
</gene>
<dbReference type="InterPro" id="IPR006766">
    <property type="entry name" value="EXORDIUM-like"/>
</dbReference>
<comment type="similarity">
    <text evidence="5">Belongs to the EXORDIUM family.</text>
</comment>
<dbReference type="AlphaFoldDB" id="A0AAQ3X2J1"/>
<evidence type="ECO:0000256" key="5">
    <source>
        <dbReference type="ARBA" id="ARBA00023591"/>
    </source>
</evidence>
<name>A0AAQ3X2J1_PASNO</name>
<dbReference type="PANTHER" id="PTHR31279:SF42">
    <property type="entry name" value="OS06G0220000 PROTEIN"/>
    <property type="match status" value="1"/>
</dbReference>
<protein>
    <recommendedName>
        <fullName evidence="9">Protein EXORDIUM</fullName>
    </recommendedName>
</protein>
<feature type="signal peptide" evidence="6">
    <location>
        <begin position="1"/>
        <end position="22"/>
    </location>
</feature>
<evidence type="ECO:0000256" key="2">
    <source>
        <dbReference type="ARBA" id="ARBA00022523"/>
    </source>
</evidence>
<evidence type="ECO:0000313" key="8">
    <source>
        <dbReference type="Proteomes" id="UP001341281"/>
    </source>
</evidence>
<dbReference type="GO" id="GO:0048046">
    <property type="term" value="C:apoplast"/>
    <property type="evidence" value="ECO:0007669"/>
    <property type="project" value="UniProtKB-SubCell"/>
</dbReference>
<organism evidence="7 8">
    <name type="scientific">Paspalum notatum var. saurae</name>
    <dbReference type="NCBI Taxonomy" id="547442"/>
    <lineage>
        <taxon>Eukaryota</taxon>
        <taxon>Viridiplantae</taxon>
        <taxon>Streptophyta</taxon>
        <taxon>Embryophyta</taxon>
        <taxon>Tracheophyta</taxon>
        <taxon>Spermatophyta</taxon>
        <taxon>Magnoliopsida</taxon>
        <taxon>Liliopsida</taxon>
        <taxon>Poales</taxon>
        <taxon>Poaceae</taxon>
        <taxon>PACMAD clade</taxon>
        <taxon>Panicoideae</taxon>
        <taxon>Andropogonodae</taxon>
        <taxon>Paspaleae</taxon>
        <taxon>Paspalinae</taxon>
        <taxon>Paspalum</taxon>
    </lineage>
</organism>
<sequence>MPRQSVLQLLVMLAIAIATTMAAPSPSAATSRKLMFLVQPQPNLLTYHNGAVLRGDIPVSILWYGRFTAAQKAVVSDFLLSLSSAAPHGSPSSLSTPAPSVAQWWSSINRLYLSKASAVTKNGGSGTAAPARTARVVLAGQVSDEGCSLGKRLTLSQLPALAGKARPARGGVALVLTAQDVAVEGFCASRCGHHGSSGRAAYAWVGNPAAQCPGQCAWPFHQPAYGPQAPSLVPPNGDVGMDGAMISVAAMLAGAVTNPFGDGFYQGDRAAPLEAATACAGVYGAGAYPGYAGRLLVDGATGASYNARGARGRKFLLPALFDPDTSACSTLRKTPALLSPLITCTLLAVLLLGEAPPRCAALNPRMLFLVKPDPIVLQDHGGALLTGNLTVNLLFYGRFAPAQRAAVADFVRSLSAAPWTPRPGHGAAAAAAPPSVASWWRTTSLYRGGGARPRLGRQVLDERMSLGRGPLSAADVAALARGAGHHRGAVTAVLTAPDVLVAPFCVARCGAHGQGRGGAHGRARYAYLWVGNPARQCPGQCAWPFHQPAYGPRTPALVPPSGDVGVDGMVISLAALLAGTVTNPYGDGYYQGDAGAGLEAATACAGIFGSGAYPGYPGKLLTDPATGASYNAVGIGGRRYLLPALWDPTTSQCRTLV</sequence>
<dbReference type="Pfam" id="PF04674">
    <property type="entry name" value="Phi_1"/>
    <property type="match status" value="2"/>
</dbReference>